<dbReference type="InterPro" id="IPR008983">
    <property type="entry name" value="Tumour_necrosis_fac-like_dom"/>
</dbReference>
<dbReference type="InterPro" id="IPR037120">
    <property type="entry name" value="Haem_peroxidase_sf_animal"/>
</dbReference>
<keyword evidence="1" id="KW-0408">Iron</keyword>
<proteinExistence type="predicted"/>
<evidence type="ECO:0000313" key="3">
    <source>
        <dbReference type="EMBL" id="KAK5618370.1"/>
    </source>
</evidence>
<dbReference type="PRINTS" id="PR00007">
    <property type="entry name" value="COMPLEMNTC1Q"/>
</dbReference>
<dbReference type="InterPro" id="IPR019791">
    <property type="entry name" value="Haem_peroxidase_animal"/>
</dbReference>
<comment type="caution">
    <text evidence="3">The sequence shown here is derived from an EMBL/GenBank/DDBJ whole genome shotgun (WGS) entry which is preliminary data.</text>
</comment>
<dbReference type="PRINTS" id="PR00457">
    <property type="entry name" value="ANPEROXIDASE"/>
</dbReference>
<accession>A0AAV9SBE2</accession>
<feature type="binding site" description="axial binding residue" evidence="1">
    <location>
        <position position="123"/>
    </location>
    <ligand>
        <name>heme b</name>
        <dbReference type="ChEBI" id="CHEBI:60344"/>
    </ligand>
    <ligandPart>
        <name>Fe</name>
        <dbReference type="ChEBI" id="CHEBI:18248"/>
    </ligandPart>
</feature>
<dbReference type="Proteomes" id="UP001311232">
    <property type="component" value="Unassembled WGS sequence"/>
</dbReference>
<dbReference type="Pfam" id="PF03098">
    <property type="entry name" value="An_peroxidase"/>
    <property type="match status" value="1"/>
</dbReference>
<name>A0AAV9SBE2_9TELE</name>
<dbReference type="GO" id="GO:0046872">
    <property type="term" value="F:metal ion binding"/>
    <property type="evidence" value="ECO:0007669"/>
    <property type="project" value="UniProtKB-KW"/>
</dbReference>
<organism evidence="3 4">
    <name type="scientific">Crenichthys baileyi</name>
    <name type="common">White River springfish</name>
    <dbReference type="NCBI Taxonomy" id="28760"/>
    <lineage>
        <taxon>Eukaryota</taxon>
        <taxon>Metazoa</taxon>
        <taxon>Chordata</taxon>
        <taxon>Craniata</taxon>
        <taxon>Vertebrata</taxon>
        <taxon>Euteleostomi</taxon>
        <taxon>Actinopterygii</taxon>
        <taxon>Neopterygii</taxon>
        <taxon>Teleostei</taxon>
        <taxon>Neoteleostei</taxon>
        <taxon>Acanthomorphata</taxon>
        <taxon>Ovalentaria</taxon>
        <taxon>Atherinomorphae</taxon>
        <taxon>Cyprinodontiformes</taxon>
        <taxon>Goodeidae</taxon>
        <taxon>Crenichthys</taxon>
    </lineage>
</organism>
<dbReference type="InterPro" id="IPR010255">
    <property type="entry name" value="Haem_peroxidase_sf"/>
</dbReference>
<dbReference type="Gene3D" id="2.60.120.40">
    <property type="match status" value="1"/>
</dbReference>
<evidence type="ECO:0000259" key="2">
    <source>
        <dbReference type="PROSITE" id="PS50871"/>
    </source>
</evidence>
<dbReference type="SMART" id="SM00110">
    <property type="entry name" value="C1Q"/>
    <property type="match status" value="1"/>
</dbReference>
<dbReference type="PROSITE" id="PS50871">
    <property type="entry name" value="C1Q"/>
    <property type="match status" value="1"/>
</dbReference>
<dbReference type="PANTHER" id="PTHR11475">
    <property type="entry name" value="OXIDASE/PEROXIDASE"/>
    <property type="match status" value="1"/>
</dbReference>
<dbReference type="AlphaFoldDB" id="A0AAV9SBE2"/>
<dbReference type="InterPro" id="IPR001073">
    <property type="entry name" value="C1q_dom"/>
</dbReference>
<dbReference type="SUPFAM" id="SSF49842">
    <property type="entry name" value="TNF-like"/>
    <property type="match status" value="1"/>
</dbReference>
<dbReference type="PANTHER" id="PTHR11475:SF63">
    <property type="entry name" value="EOSINOPHIL PEROXIDASE"/>
    <property type="match status" value="1"/>
</dbReference>
<evidence type="ECO:0000256" key="1">
    <source>
        <dbReference type="PIRSR" id="PIRSR619791-2"/>
    </source>
</evidence>
<protein>
    <recommendedName>
        <fullName evidence="2">C1q domain-containing protein</fullName>
    </recommendedName>
</protein>
<keyword evidence="1" id="KW-0349">Heme</keyword>
<dbReference type="GO" id="GO:0006979">
    <property type="term" value="P:response to oxidative stress"/>
    <property type="evidence" value="ECO:0007669"/>
    <property type="project" value="InterPro"/>
</dbReference>
<dbReference type="GO" id="GO:0004601">
    <property type="term" value="F:peroxidase activity"/>
    <property type="evidence" value="ECO:0007669"/>
    <property type="project" value="InterPro"/>
</dbReference>
<feature type="domain" description="C1q" evidence="2">
    <location>
        <begin position="358"/>
        <end position="489"/>
    </location>
</feature>
<dbReference type="EMBL" id="JAHHUM010000625">
    <property type="protein sequence ID" value="KAK5618370.1"/>
    <property type="molecule type" value="Genomic_DNA"/>
</dbReference>
<dbReference type="PROSITE" id="PS50292">
    <property type="entry name" value="PEROXIDASE_3"/>
    <property type="match status" value="1"/>
</dbReference>
<keyword evidence="4" id="KW-1185">Reference proteome</keyword>
<keyword evidence="1" id="KW-0479">Metal-binding</keyword>
<dbReference type="GO" id="GO:0020037">
    <property type="term" value="F:heme binding"/>
    <property type="evidence" value="ECO:0007669"/>
    <property type="project" value="InterPro"/>
</dbReference>
<sequence length="489" mass="55576">MGANMCATRSRTTNNGSAEEVLCFSVGDERTNENIGLAALHTLMMRPLLCSTHTGKERGFTRKPARLWEDTSSYGVGLYTTFLFHIVGPEAISRQFSTYPGYNKNIDPSIANVFATAAYRFAHLMVQPFIFRLDENYQDHPKYPTELLHRTMFAPWRIVFEGGVDPVLRWLEGRQAKLKTHDKMMTEELRDKLFKFSMQLALDLGSLNMQRGRDHGLPGCNKWREFCGLSQPMSLSELAEVLDNTDLAQRLLDLYGTPENIDVWLGGVAEPFVRGRRVGPLFACLIATQFQKIREGDRFWWENDGVFTEAQRASLRQTSLARIICDNTGITEVPEKPFQYRPRGSGYTQCDDIPAFDLSPWRDADLKVHKGPKVHQDHVVCKAPLDLPEFPACYDPKTGFFTCEHPGVYEFQFHCTIYESTASVDLLHNGELVLHSFTTRQSGYITASGSTFITLRRGDRVWLVANRGGNGLTRDNYFSGHLLFTSRRI</sequence>
<evidence type="ECO:0000313" key="4">
    <source>
        <dbReference type="Proteomes" id="UP001311232"/>
    </source>
</evidence>
<dbReference type="GO" id="GO:0005615">
    <property type="term" value="C:extracellular space"/>
    <property type="evidence" value="ECO:0007669"/>
    <property type="project" value="TreeGrafter"/>
</dbReference>
<dbReference type="Gene3D" id="1.10.640.10">
    <property type="entry name" value="Haem peroxidase domain superfamily, animal type"/>
    <property type="match status" value="2"/>
</dbReference>
<dbReference type="Pfam" id="PF00386">
    <property type="entry name" value="C1q"/>
    <property type="match status" value="1"/>
</dbReference>
<dbReference type="SUPFAM" id="SSF48113">
    <property type="entry name" value="Heme-dependent peroxidases"/>
    <property type="match status" value="1"/>
</dbReference>
<gene>
    <name evidence="3" type="ORF">CRENBAI_019200</name>
</gene>
<reference evidence="3 4" key="1">
    <citation type="submission" date="2021-06" db="EMBL/GenBank/DDBJ databases">
        <authorList>
            <person name="Palmer J.M."/>
        </authorList>
    </citation>
    <scope>NUCLEOTIDE SEQUENCE [LARGE SCALE GENOMIC DNA]</scope>
    <source>
        <strain evidence="3 4">MEX-2019</strain>
        <tissue evidence="3">Muscle</tissue>
    </source>
</reference>